<feature type="binding site" evidence="6">
    <location>
        <position position="145"/>
    </location>
    <ligand>
        <name>Fe cation</name>
        <dbReference type="ChEBI" id="CHEBI:24875"/>
    </ligand>
</feature>
<gene>
    <name evidence="6 7" type="primary">def</name>
    <name evidence="7" type="ORF">J0A66_01550</name>
</gene>
<accession>A0A939DJP7</accession>
<comment type="caution">
    <text evidence="7">The sequence shown here is derived from an EMBL/GenBank/DDBJ whole genome shotgun (WGS) entry which is preliminary data.</text>
</comment>
<keyword evidence="3 6" id="KW-0378">Hydrolase</keyword>
<keyword evidence="2 6" id="KW-0479">Metal-binding</keyword>
<evidence type="ECO:0000256" key="5">
    <source>
        <dbReference type="ARBA" id="ARBA00023004"/>
    </source>
</evidence>
<evidence type="ECO:0000256" key="6">
    <source>
        <dbReference type="HAMAP-Rule" id="MF_00163"/>
    </source>
</evidence>
<reference evidence="7" key="1">
    <citation type="submission" date="2021-03" db="EMBL/GenBank/DDBJ databases">
        <title>novel species isolated from a fishpond in China.</title>
        <authorList>
            <person name="Lu H."/>
            <person name="Cai Z."/>
        </authorList>
    </citation>
    <scope>NUCLEOTIDE SEQUENCE</scope>
    <source>
        <strain evidence="7">JCM 30855</strain>
    </source>
</reference>
<dbReference type="Proteomes" id="UP000664654">
    <property type="component" value="Unassembled WGS sequence"/>
</dbReference>
<evidence type="ECO:0000256" key="3">
    <source>
        <dbReference type="ARBA" id="ARBA00022801"/>
    </source>
</evidence>
<dbReference type="PRINTS" id="PR01576">
    <property type="entry name" value="PDEFORMYLASE"/>
</dbReference>
<evidence type="ECO:0000256" key="4">
    <source>
        <dbReference type="ARBA" id="ARBA00022917"/>
    </source>
</evidence>
<dbReference type="EC" id="3.5.1.88" evidence="6"/>
<keyword evidence="4 6" id="KW-0648">Protein biosynthesis</keyword>
<keyword evidence="8" id="KW-1185">Reference proteome</keyword>
<dbReference type="PANTHER" id="PTHR10458:SF21">
    <property type="entry name" value="PEPTIDE DEFORMYLASE"/>
    <property type="match status" value="1"/>
</dbReference>
<comment type="cofactor">
    <cofactor evidence="6">
        <name>Fe(2+)</name>
        <dbReference type="ChEBI" id="CHEBI:29033"/>
    </cofactor>
    <text evidence="6">Binds 1 Fe(2+) ion.</text>
</comment>
<protein>
    <recommendedName>
        <fullName evidence="6">Peptide deformylase</fullName>
        <shortName evidence="6">PDF</shortName>
        <ecNumber evidence="6">3.5.1.88</ecNumber>
    </recommendedName>
    <alternativeName>
        <fullName evidence="6">Polypeptide deformylase</fullName>
    </alternativeName>
</protein>
<dbReference type="HAMAP" id="MF_00163">
    <property type="entry name" value="Pep_deformylase"/>
    <property type="match status" value="1"/>
</dbReference>
<dbReference type="GO" id="GO:0042586">
    <property type="term" value="F:peptide deformylase activity"/>
    <property type="evidence" value="ECO:0007669"/>
    <property type="project" value="UniProtKB-UniRule"/>
</dbReference>
<comment type="function">
    <text evidence="6">Removes the formyl group from the N-terminal Met of newly synthesized proteins. Requires at least a dipeptide for an efficient rate of reaction. N-terminal L-methionine is a prerequisite for activity but the enzyme has broad specificity at other positions.</text>
</comment>
<dbReference type="NCBIfam" id="TIGR00079">
    <property type="entry name" value="pept_deformyl"/>
    <property type="match status" value="1"/>
</dbReference>
<evidence type="ECO:0000313" key="8">
    <source>
        <dbReference type="Proteomes" id="UP000664654"/>
    </source>
</evidence>
<dbReference type="AlphaFoldDB" id="A0A939DJP7"/>
<dbReference type="Pfam" id="PF01327">
    <property type="entry name" value="Pep_deformylase"/>
    <property type="match status" value="1"/>
</dbReference>
<proteinExistence type="inferred from homology"/>
<dbReference type="PANTHER" id="PTHR10458">
    <property type="entry name" value="PEPTIDE DEFORMYLASE"/>
    <property type="match status" value="1"/>
</dbReference>
<feature type="binding site" evidence="6">
    <location>
        <position position="141"/>
    </location>
    <ligand>
        <name>Fe cation</name>
        <dbReference type="ChEBI" id="CHEBI:24875"/>
    </ligand>
</feature>
<dbReference type="SUPFAM" id="SSF56420">
    <property type="entry name" value="Peptide deformylase"/>
    <property type="match status" value="1"/>
</dbReference>
<dbReference type="InterPro" id="IPR036821">
    <property type="entry name" value="Peptide_deformylase_sf"/>
</dbReference>
<evidence type="ECO:0000256" key="2">
    <source>
        <dbReference type="ARBA" id="ARBA00022723"/>
    </source>
</evidence>
<feature type="active site" evidence="6">
    <location>
        <position position="142"/>
    </location>
</feature>
<evidence type="ECO:0000256" key="1">
    <source>
        <dbReference type="ARBA" id="ARBA00010759"/>
    </source>
</evidence>
<evidence type="ECO:0000313" key="7">
    <source>
        <dbReference type="EMBL" id="MBN7823897.1"/>
    </source>
</evidence>
<name>A0A939DJP7_9ALTE</name>
<dbReference type="GO" id="GO:0046872">
    <property type="term" value="F:metal ion binding"/>
    <property type="evidence" value="ECO:0007669"/>
    <property type="project" value="UniProtKB-KW"/>
</dbReference>
<dbReference type="GO" id="GO:0006412">
    <property type="term" value="P:translation"/>
    <property type="evidence" value="ECO:0007669"/>
    <property type="project" value="UniProtKB-UniRule"/>
</dbReference>
<dbReference type="NCBIfam" id="NF001159">
    <property type="entry name" value="PRK00150.1-3"/>
    <property type="match status" value="1"/>
</dbReference>
<dbReference type="Gene3D" id="3.90.45.10">
    <property type="entry name" value="Peptide deformylase"/>
    <property type="match status" value="1"/>
</dbReference>
<comment type="catalytic activity">
    <reaction evidence="6">
        <text>N-terminal N-formyl-L-methionyl-[peptide] + H2O = N-terminal L-methionyl-[peptide] + formate</text>
        <dbReference type="Rhea" id="RHEA:24420"/>
        <dbReference type="Rhea" id="RHEA-COMP:10639"/>
        <dbReference type="Rhea" id="RHEA-COMP:10640"/>
        <dbReference type="ChEBI" id="CHEBI:15377"/>
        <dbReference type="ChEBI" id="CHEBI:15740"/>
        <dbReference type="ChEBI" id="CHEBI:49298"/>
        <dbReference type="ChEBI" id="CHEBI:64731"/>
        <dbReference type="EC" id="3.5.1.88"/>
    </reaction>
</comment>
<comment type="similarity">
    <text evidence="1 6">Belongs to the polypeptide deformylase family.</text>
</comment>
<dbReference type="RefSeq" id="WP_206572000.1">
    <property type="nucleotide sequence ID" value="NZ_JAFKCV010000001.1"/>
</dbReference>
<dbReference type="CDD" id="cd00487">
    <property type="entry name" value="Pep_deformylase"/>
    <property type="match status" value="1"/>
</dbReference>
<organism evidence="7 8">
    <name type="scientific">Bowmanella dokdonensis</name>
    <dbReference type="NCBI Taxonomy" id="751969"/>
    <lineage>
        <taxon>Bacteria</taxon>
        <taxon>Pseudomonadati</taxon>
        <taxon>Pseudomonadota</taxon>
        <taxon>Gammaproteobacteria</taxon>
        <taxon>Alteromonadales</taxon>
        <taxon>Alteromonadaceae</taxon>
        <taxon>Bowmanella</taxon>
    </lineage>
</organism>
<feature type="binding site" evidence="6">
    <location>
        <position position="99"/>
    </location>
    <ligand>
        <name>Fe cation</name>
        <dbReference type="ChEBI" id="CHEBI:24875"/>
    </ligand>
</feature>
<keyword evidence="5 6" id="KW-0408">Iron</keyword>
<dbReference type="EMBL" id="JAFKCV010000001">
    <property type="protein sequence ID" value="MBN7823897.1"/>
    <property type="molecule type" value="Genomic_DNA"/>
</dbReference>
<sequence>MHIAQIGEAVLKQQAHDVPAEAFGTTELKGFTEGLLQTMLDANGVGIAAPQVFDGRAMMYVASRPSPRYPDAPQMEPLLLINPRIISQSDKWVWAWEGCLSVPALRGFIQRPDQVDVSYQDIDGKHCQIHFEGFLARIFLHEHDHLIGKTWLDHVTSTEQIMAESVWLQQVAGVSGTAH</sequence>
<dbReference type="PIRSF" id="PIRSF004749">
    <property type="entry name" value="Pep_def"/>
    <property type="match status" value="1"/>
</dbReference>
<dbReference type="InterPro" id="IPR023635">
    <property type="entry name" value="Peptide_deformylase"/>
</dbReference>